<accession>A0ABM1RRW1</accession>
<protein>
    <submittedName>
        <fullName evidence="3 4">F-box protein At3g62430-like</fullName>
    </submittedName>
</protein>
<proteinExistence type="predicted"/>
<dbReference type="Gene3D" id="3.80.10.10">
    <property type="entry name" value="Ribonuclease Inhibitor"/>
    <property type="match status" value="1"/>
</dbReference>
<dbReference type="SUPFAM" id="SSF81383">
    <property type="entry name" value="F-box domain"/>
    <property type="match status" value="1"/>
</dbReference>
<reference evidence="2" key="1">
    <citation type="journal article" date="1997" name="Nucleic Acids Res.">
        <title>tRNAscan-SE: a program for improved detection of transfer RNA genes in genomic sequence.</title>
        <authorList>
            <person name="Lowe T.M."/>
            <person name="Eddy S.R."/>
        </authorList>
    </citation>
    <scope>NUCLEOTIDE SEQUENCE [LARGE SCALE GENOMIC DNA]</scope>
    <source>
        <strain evidence="2">r\DH55</strain>
    </source>
</reference>
<reference evidence="3 4" key="3">
    <citation type="submission" date="2025-05" db="UniProtKB">
        <authorList>
            <consortium name="RefSeq"/>
        </authorList>
    </citation>
    <scope>IDENTIFICATION</scope>
    <source>
        <tissue evidence="3 4">Leaf</tissue>
    </source>
</reference>
<dbReference type="Pfam" id="PF00646">
    <property type="entry name" value="F-box"/>
    <property type="match status" value="1"/>
</dbReference>
<reference evidence="2" key="2">
    <citation type="journal article" date="2014" name="Nat. Commun.">
        <title>The emerging biofuel crop Camelina sativa retains a highly undifferentiated hexaploid genome structure.</title>
        <authorList>
            <person name="Kagale S."/>
            <person name="Koh C."/>
            <person name="Nixon J."/>
            <person name="Bollina V."/>
            <person name="Clarke W.E."/>
            <person name="Tuteja R."/>
            <person name="Spillane C."/>
            <person name="Robinson S.J."/>
            <person name="Links M.G."/>
            <person name="Clarke C."/>
            <person name="Higgins E.E."/>
            <person name="Huebert T."/>
            <person name="Sharpe A.G."/>
            <person name="Parkin I.A."/>
        </authorList>
    </citation>
    <scope>NUCLEOTIDE SEQUENCE [LARGE SCALE GENOMIC DNA]</scope>
    <source>
        <strain evidence="2">r\DH55</strain>
    </source>
</reference>
<keyword evidence="2" id="KW-1185">Reference proteome</keyword>
<dbReference type="SUPFAM" id="SSF52047">
    <property type="entry name" value="RNI-like"/>
    <property type="match status" value="1"/>
</dbReference>
<evidence type="ECO:0000259" key="1">
    <source>
        <dbReference type="SMART" id="SM00579"/>
    </source>
</evidence>
<dbReference type="InterPro" id="IPR032675">
    <property type="entry name" value="LRR_dom_sf"/>
</dbReference>
<dbReference type="RefSeq" id="XP_019101747.1">
    <property type="nucleotide sequence ID" value="XM_019246202.1"/>
</dbReference>
<gene>
    <name evidence="3 4 5" type="primary">LOC104788569</name>
</gene>
<dbReference type="InterPro" id="IPR001810">
    <property type="entry name" value="F-box_dom"/>
</dbReference>
<dbReference type="InterPro" id="IPR036047">
    <property type="entry name" value="F-box-like_dom_sf"/>
</dbReference>
<dbReference type="InterPro" id="IPR006566">
    <property type="entry name" value="FBD"/>
</dbReference>
<evidence type="ECO:0000313" key="5">
    <source>
        <dbReference type="RefSeq" id="XP_019101749.1"/>
    </source>
</evidence>
<dbReference type="SMART" id="SM00579">
    <property type="entry name" value="FBD"/>
    <property type="match status" value="1"/>
</dbReference>
<sequence length="444" mass="50214">MDMISSLPDDLIVTHIVSFLSAKAAACLMCTSKKWANLLTVLRSAAYVGCYSFEPRLKNFADELASARDAIHRLRRFSLKLGSLDFAQYSTVSDCLRDAFKCGVFDLELDVNFEGDFIDYSLPSEIFTCKSVVKMKLGSGFVIDIIPSNALLPALKTLLLDSVRFDGIGGCAFTRLLSACPVLEELVIDGFNCELWNWSHTVSSQILRRLTIRRAYSEDEDYHQEYEFERISFDTPSLAYLEYDDYIHEEFPVVNLDSLVEATLNFSLMTASDETDPTNLFKGLENVQILRLDTVDTMQVFEAGIDTATVFENMSHLYMPTEADVCWDGLKVFVTKSPNLKTLTIEALHYTYDSDEKAVCECLEDYSFLLTCPVEILKITQFDGYVGEMVQVKHVLEKLQCLVLLEVHVQATSDEKKLQILDDLSMLPRVSSKCKVEVKFGYTN</sequence>
<dbReference type="InterPro" id="IPR055411">
    <property type="entry name" value="LRR_FXL15/At3g58940/PEG3-like"/>
</dbReference>
<dbReference type="Proteomes" id="UP000694864">
    <property type="component" value="Chromosome 5"/>
</dbReference>
<dbReference type="GeneID" id="104788569"/>
<name>A0ABM1RRW1_CAMSA</name>
<dbReference type="PANTHER" id="PTHR31293:SF12">
    <property type="entry name" value="RNI-LIKE SUPERFAMILY PROTEIN"/>
    <property type="match status" value="1"/>
</dbReference>
<dbReference type="RefSeq" id="XP_019101748.1">
    <property type="nucleotide sequence ID" value="XM_019246203.1"/>
</dbReference>
<evidence type="ECO:0000313" key="2">
    <source>
        <dbReference type="Proteomes" id="UP000694864"/>
    </source>
</evidence>
<dbReference type="Pfam" id="PF24758">
    <property type="entry name" value="LRR_At5g56370"/>
    <property type="match status" value="1"/>
</dbReference>
<dbReference type="PANTHER" id="PTHR31293">
    <property type="entry name" value="RNI-LIKE SUPERFAMILY PROTEIN"/>
    <property type="match status" value="1"/>
</dbReference>
<feature type="domain" description="FBD" evidence="1">
    <location>
        <begin position="367"/>
        <end position="439"/>
    </location>
</feature>
<organism evidence="2 5">
    <name type="scientific">Camelina sativa</name>
    <name type="common">False flax</name>
    <name type="synonym">Myagrum sativum</name>
    <dbReference type="NCBI Taxonomy" id="90675"/>
    <lineage>
        <taxon>Eukaryota</taxon>
        <taxon>Viridiplantae</taxon>
        <taxon>Streptophyta</taxon>
        <taxon>Embryophyta</taxon>
        <taxon>Tracheophyta</taxon>
        <taxon>Spermatophyta</taxon>
        <taxon>Magnoliopsida</taxon>
        <taxon>eudicotyledons</taxon>
        <taxon>Gunneridae</taxon>
        <taxon>Pentapetalae</taxon>
        <taxon>rosids</taxon>
        <taxon>malvids</taxon>
        <taxon>Brassicales</taxon>
        <taxon>Brassicaceae</taxon>
        <taxon>Camelineae</taxon>
        <taxon>Camelina</taxon>
    </lineage>
</organism>
<evidence type="ECO:0000313" key="3">
    <source>
        <dbReference type="RefSeq" id="XP_019101747.1"/>
    </source>
</evidence>
<dbReference type="InterPro" id="IPR055294">
    <property type="entry name" value="FBL60-like"/>
</dbReference>
<evidence type="ECO:0000313" key="4">
    <source>
        <dbReference type="RefSeq" id="XP_019101748.1"/>
    </source>
</evidence>
<dbReference type="RefSeq" id="XP_019101749.1">
    <property type="nucleotide sequence ID" value="XM_019246204.1"/>
</dbReference>